<dbReference type="SUPFAM" id="SSF109604">
    <property type="entry name" value="HD-domain/PDEase-like"/>
    <property type="match status" value="1"/>
</dbReference>
<feature type="domain" description="HD" evidence="8">
    <location>
        <begin position="442"/>
        <end position="555"/>
    </location>
</feature>
<dbReference type="InterPro" id="IPR013546">
    <property type="entry name" value="PII_UdlTrfase/GS_AdlTrfase"/>
</dbReference>
<name>A0A6J7KWD0_9ZZZZ</name>
<dbReference type="Pfam" id="PF08335">
    <property type="entry name" value="GlnD_UR_UTase"/>
    <property type="match status" value="1"/>
</dbReference>
<proteinExistence type="inferred from homology"/>
<dbReference type="PIRSF" id="PIRSF006288">
    <property type="entry name" value="PII_uridyltransf"/>
    <property type="match status" value="1"/>
</dbReference>
<evidence type="ECO:0000259" key="7">
    <source>
        <dbReference type="PROSITE" id="PS51671"/>
    </source>
</evidence>
<dbReference type="InterPro" id="IPR003607">
    <property type="entry name" value="HD/PDEase_dom"/>
</dbReference>
<evidence type="ECO:0000256" key="6">
    <source>
        <dbReference type="ARBA" id="ARBA00023268"/>
    </source>
</evidence>
<dbReference type="GO" id="GO:0016787">
    <property type="term" value="F:hydrolase activity"/>
    <property type="evidence" value="ECO:0007669"/>
    <property type="project" value="UniProtKB-KW"/>
</dbReference>
<feature type="domain" description="ACT" evidence="7">
    <location>
        <begin position="743"/>
        <end position="814"/>
    </location>
</feature>
<dbReference type="CDD" id="cd00077">
    <property type="entry name" value="HDc"/>
    <property type="match status" value="1"/>
</dbReference>
<keyword evidence="1" id="KW-0808">Transferase</keyword>
<dbReference type="InterPro" id="IPR010043">
    <property type="entry name" value="UTase/UR"/>
</dbReference>
<dbReference type="Pfam" id="PF01966">
    <property type="entry name" value="HD"/>
    <property type="match status" value="1"/>
</dbReference>
<dbReference type="PROSITE" id="PS51671">
    <property type="entry name" value="ACT"/>
    <property type="match status" value="2"/>
</dbReference>
<evidence type="ECO:0000313" key="9">
    <source>
        <dbReference type="EMBL" id="CAB4960017.1"/>
    </source>
</evidence>
<dbReference type="EMBL" id="CAFBNL010000092">
    <property type="protein sequence ID" value="CAB4960017.1"/>
    <property type="molecule type" value="Genomic_DNA"/>
</dbReference>
<feature type="domain" description="ACT" evidence="7">
    <location>
        <begin position="634"/>
        <end position="715"/>
    </location>
</feature>
<dbReference type="InterPro" id="IPR045865">
    <property type="entry name" value="ACT-like_dom_sf"/>
</dbReference>
<reference evidence="9" key="1">
    <citation type="submission" date="2020-05" db="EMBL/GenBank/DDBJ databases">
        <authorList>
            <person name="Chiriac C."/>
            <person name="Salcher M."/>
            <person name="Ghai R."/>
            <person name="Kavagutti S V."/>
        </authorList>
    </citation>
    <scope>NUCLEOTIDE SEQUENCE</scope>
</reference>
<organism evidence="9">
    <name type="scientific">freshwater metagenome</name>
    <dbReference type="NCBI Taxonomy" id="449393"/>
    <lineage>
        <taxon>unclassified sequences</taxon>
        <taxon>metagenomes</taxon>
        <taxon>ecological metagenomes</taxon>
    </lineage>
</organism>
<dbReference type="CDD" id="cd04873">
    <property type="entry name" value="ACT_UUR-ACR-like"/>
    <property type="match status" value="2"/>
</dbReference>
<evidence type="ECO:0000256" key="5">
    <source>
        <dbReference type="ARBA" id="ARBA00022842"/>
    </source>
</evidence>
<evidence type="ECO:0000259" key="8">
    <source>
        <dbReference type="PROSITE" id="PS51831"/>
    </source>
</evidence>
<dbReference type="CDD" id="cd05401">
    <property type="entry name" value="NT_GlnE_GlnD_like"/>
    <property type="match status" value="1"/>
</dbReference>
<dbReference type="PANTHER" id="PTHR47320:SF1">
    <property type="entry name" value="BIFUNCTIONAL URIDYLYLTRANSFERASE_URIDYLYL-REMOVING ENZYME"/>
    <property type="match status" value="1"/>
</dbReference>
<evidence type="ECO:0000256" key="1">
    <source>
        <dbReference type="ARBA" id="ARBA00022679"/>
    </source>
</evidence>
<dbReference type="HAMAP" id="MF_00277">
    <property type="entry name" value="PII_uridylyl_transf"/>
    <property type="match status" value="1"/>
</dbReference>
<evidence type="ECO:0000256" key="2">
    <source>
        <dbReference type="ARBA" id="ARBA00022695"/>
    </source>
</evidence>
<keyword evidence="4" id="KW-0378">Hydrolase</keyword>
<protein>
    <submittedName>
        <fullName evidence="9">Unannotated protein</fullName>
    </submittedName>
</protein>
<evidence type="ECO:0000256" key="4">
    <source>
        <dbReference type="ARBA" id="ARBA00022801"/>
    </source>
</evidence>
<sequence>MTGKSGLQLSSRFTEFVPARPALTQSERANSLREQRETCINDSLLQGSSFGLALSQVVDAAIEEAYASVARDDLVVLALGSYARQELCPSSDVDVLLLHRSGSIANVADALWYPLWDAGFVLGHATRTSSEAFHLAESDLETLTSLLDVRIVAGAASVDADALVHRVRRLARRRRDSLIAELSAASFRRRERPGRLGEVLEPDLKDGGGGLRDIHSLRWAGWAKGPGGASALVAVGALHGEDLEALALANDALLDTRVALHRSTGRPSDRLSLQDQDAVASLLGAQDADSLVRGLSEHARIVSWIAAEAWGSLDSRTTPKRGLRRLRGGDSELAEGVVQRHGVVSLSAGAAVDGSLVLRTAAHAALLNARIDRDSLERMRGTAEPLWSDDDRYYLIEWLRAGHSAITVAEALDHVGVLTTILPEWANVRSMPQRNAYHRFTVDRHLLETVAESAALLSSDLKSSDADVVNALTRPDVLIFAALLHDIGKGQPGDHSEVGAAIARGFAKRVGLDIEGARLLEWLVLNHLLMADTATRRDLDDPATLERFVAQVKNAETVILLHALTVADSRATGPAAWGPTKAALVSELRERALLAISAGSVTPAGLDPFVGYEDLITAGVLTVQWSEIEEGRIQCAVIAPDRPGLLGAVASALALADLDISSVSAATHSSGMALEIFSGVDRFGRLGNQNERSKATGRIEAACAGEDFSDRLTARAVAYRSPTAKRGATSVTIDPTASTTATVVEVYADDEVGRFARIAMILSGEGVDVTAARATTIGDRIVDVFYVQINGEKIEASEALAELRKAIIDGLEDS</sequence>
<dbReference type="SMART" id="SM00471">
    <property type="entry name" value="HDc"/>
    <property type="match status" value="1"/>
</dbReference>
<dbReference type="Gene3D" id="1.10.3090.10">
    <property type="entry name" value="cca-adding enzyme, domain 2"/>
    <property type="match status" value="1"/>
</dbReference>
<dbReference type="InterPro" id="IPR043519">
    <property type="entry name" value="NT_sf"/>
</dbReference>
<dbReference type="InterPro" id="IPR002912">
    <property type="entry name" value="ACT_dom"/>
</dbReference>
<dbReference type="PROSITE" id="PS51831">
    <property type="entry name" value="HD"/>
    <property type="match status" value="1"/>
</dbReference>
<dbReference type="SUPFAM" id="SSF81301">
    <property type="entry name" value="Nucleotidyltransferase"/>
    <property type="match status" value="1"/>
</dbReference>
<keyword evidence="5" id="KW-0460">Magnesium</keyword>
<dbReference type="Pfam" id="PF01842">
    <property type="entry name" value="ACT"/>
    <property type="match status" value="1"/>
</dbReference>
<dbReference type="PANTHER" id="PTHR47320">
    <property type="entry name" value="BIFUNCTIONAL URIDYLYLTRANSFERASE/URIDYLYL-REMOVING ENZYME"/>
    <property type="match status" value="1"/>
</dbReference>
<evidence type="ECO:0000256" key="3">
    <source>
        <dbReference type="ARBA" id="ARBA00022737"/>
    </source>
</evidence>
<keyword evidence="2" id="KW-0548">Nucleotidyltransferase</keyword>
<dbReference type="AlphaFoldDB" id="A0A6J7KWD0"/>
<dbReference type="InterPro" id="IPR006674">
    <property type="entry name" value="HD_domain"/>
</dbReference>
<keyword evidence="6" id="KW-0511">Multifunctional enzyme</keyword>
<dbReference type="SUPFAM" id="SSF81593">
    <property type="entry name" value="Nucleotidyltransferase substrate binding subunit/domain"/>
    <property type="match status" value="1"/>
</dbReference>
<gene>
    <name evidence="9" type="ORF">UFOPK3789_01227</name>
</gene>
<dbReference type="GO" id="GO:0008773">
    <property type="term" value="F:[protein-PII] uridylyltransferase activity"/>
    <property type="evidence" value="ECO:0007669"/>
    <property type="project" value="InterPro"/>
</dbReference>
<dbReference type="SUPFAM" id="SSF55021">
    <property type="entry name" value="ACT-like"/>
    <property type="match status" value="1"/>
</dbReference>
<keyword evidence="3" id="KW-0677">Repeat</keyword>
<accession>A0A6J7KWD0</accession>